<evidence type="ECO:0000256" key="1">
    <source>
        <dbReference type="ARBA" id="ARBA00022527"/>
    </source>
</evidence>
<feature type="domain" description="Histidine kinase/HSP90-like ATPase" evidence="8">
    <location>
        <begin position="37"/>
        <end position="141"/>
    </location>
</feature>
<evidence type="ECO:0000313" key="9">
    <source>
        <dbReference type="EMBL" id="HJB39197.1"/>
    </source>
</evidence>
<dbReference type="GO" id="GO:0030436">
    <property type="term" value="P:asexual sporulation"/>
    <property type="evidence" value="ECO:0007669"/>
    <property type="project" value="UniProtKB-UniRule"/>
</dbReference>
<dbReference type="InterPro" id="IPR036890">
    <property type="entry name" value="HATPase_C_sf"/>
</dbReference>
<dbReference type="SUPFAM" id="SSF55874">
    <property type="entry name" value="ATPase domain of HSP90 chaperone/DNA topoisomerase II/histidine kinase"/>
    <property type="match status" value="1"/>
</dbReference>
<dbReference type="Gene3D" id="3.30.565.10">
    <property type="entry name" value="Histidine kinase-like ATPase, C-terminal domain"/>
    <property type="match status" value="1"/>
</dbReference>
<accession>A0A9D2S072</accession>
<organism evidence="9 10">
    <name type="scientific">Candidatus Ruthenibacterium avium</name>
    <dbReference type="NCBI Taxonomy" id="2838751"/>
    <lineage>
        <taxon>Bacteria</taxon>
        <taxon>Bacillati</taxon>
        <taxon>Bacillota</taxon>
        <taxon>Clostridia</taxon>
        <taxon>Eubacteriales</taxon>
        <taxon>Oscillospiraceae</taxon>
        <taxon>Ruthenibacterium</taxon>
    </lineage>
</organism>
<reference evidence="9" key="2">
    <citation type="submission" date="2021-04" db="EMBL/GenBank/DDBJ databases">
        <authorList>
            <person name="Gilroy R."/>
        </authorList>
    </citation>
    <scope>NUCLEOTIDE SEQUENCE</scope>
    <source>
        <strain evidence="9">ChiBcec8-14828</strain>
    </source>
</reference>
<dbReference type="NCBIfam" id="TIGR01925">
    <property type="entry name" value="spIIAB"/>
    <property type="match status" value="1"/>
</dbReference>
<protein>
    <recommendedName>
        <fullName evidence="7">Anti-sigma F factor</fullName>
        <ecNumber evidence="7">2.7.11.1</ecNumber>
    </recommendedName>
    <alternativeName>
        <fullName evidence="7">Stage II sporulation protein AB</fullName>
    </alternativeName>
</protein>
<evidence type="ECO:0000259" key="8">
    <source>
        <dbReference type="SMART" id="SM00387"/>
    </source>
</evidence>
<dbReference type="Proteomes" id="UP000824209">
    <property type="component" value="Unassembled WGS sequence"/>
</dbReference>
<sequence length="153" mass="16363">MKALNSVKFQFPSKSVNEGFARSTVAAFAAQLDPTLDEIADLKTAVSEAVTNCIVHGYPEDIGMITITASIYEGNTLRVVVADRGVGIENVEKAMEPMYTTGGPERAGLGFAVMESFTDKMKVSSKPGKGTRVTMTKRMGSRENANHARGGEV</sequence>
<dbReference type="InterPro" id="IPR003594">
    <property type="entry name" value="HATPase_dom"/>
</dbReference>
<proteinExistence type="inferred from homology"/>
<gene>
    <name evidence="7 9" type="primary">spoIIAB</name>
    <name evidence="9" type="ORF">H9943_02235</name>
</gene>
<evidence type="ECO:0000256" key="5">
    <source>
        <dbReference type="ARBA" id="ARBA00022840"/>
    </source>
</evidence>
<dbReference type="InterPro" id="IPR050267">
    <property type="entry name" value="Anti-sigma-factor_SerPK"/>
</dbReference>
<reference evidence="9" key="1">
    <citation type="journal article" date="2021" name="PeerJ">
        <title>Extensive microbial diversity within the chicken gut microbiome revealed by metagenomics and culture.</title>
        <authorList>
            <person name="Gilroy R."/>
            <person name="Ravi A."/>
            <person name="Getino M."/>
            <person name="Pursley I."/>
            <person name="Horton D.L."/>
            <person name="Alikhan N.F."/>
            <person name="Baker D."/>
            <person name="Gharbi K."/>
            <person name="Hall N."/>
            <person name="Watson M."/>
            <person name="Adriaenssens E.M."/>
            <person name="Foster-Nyarko E."/>
            <person name="Jarju S."/>
            <person name="Secka A."/>
            <person name="Antonio M."/>
            <person name="Oren A."/>
            <person name="Chaudhuri R.R."/>
            <person name="La Ragione R."/>
            <person name="Hildebrand F."/>
            <person name="Pallen M.J."/>
        </authorList>
    </citation>
    <scope>NUCLEOTIDE SEQUENCE</scope>
    <source>
        <strain evidence="9">ChiBcec8-14828</strain>
    </source>
</reference>
<dbReference type="EMBL" id="DWYA01000026">
    <property type="protein sequence ID" value="HJB39197.1"/>
    <property type="molecule type" value="Genomic_DNA"/>
</dbReference>
<dbReference type="GO" id="GO:0016989">
    <property type="term" value="F:sigma factor antagonist activity"/>
    <property type="evidence" value="ECO:0007669"/>
    <property type="project" value="InterPro"/>
</dbReference>
<keyword evidence="5 7" id="KW-0067">ATP-binding</keyword>
<keyword evidence="4 7" id="KW-0418">Kinase</keyword>
<dbReference type="SMART" id="SM00387">
    <property type="entry name" value="HATPase_c"/>
    <property type="match status" value="1"/>
</dbReference>
<comment type="function">
    <text evidence="7">Binds to sigma F and blocks its ability to form an RNA polymerase holoenzyme (E-sigma F). Phosphorylates SpoIIAA on a serine residue. This phosphorylation may enable SpoIIAA to act as an anti-anti-sigma factor that counteracts SpoIIAB and thus releases sigma F from inhibition.</text>
</comment>
<dbReference type="InterPro" id="IPR010194">
    <property type="entry name" value="Anti-sigma_F"/>
</dbReference>
<evidence type="ECO:0000256" key="3">
    <source>
        <dbReference type="ARBA" id="ARBA00022741"/>
    </source>
</evidence>
<evidence type="ECO:0000313" key="10">
    <source>
        <dbReference type="Proteomes" id="UP000824209"/>
    </source>
</evidence>
<dbReference type="PANTHER" id="PTHR35526">
    <property type="entry name" value="ANTI-SIGMA-F FACTOR RSBW-RELATED"/>
    <property type="match status" value="1"/>
</dbReference>
<comment type="caution">
    <text evidence="9">The sequence shown here is derived from an EMBL/GenBank/DDBJ whole genome shotgun (WGS) entry which is preliminary data.</text>
</comment>
<comment type="catalytic activity">
    <reaction evidence="7">
        <text>L-threonyl-[protein] + ATP = O-phospho-L-threonyl-[protein] + ADP + H(+)</text>
        <dbReference type="Rhea" id="RHEA:46608"/>
        <dbReference type="Rhea" id="RHEA-COMP:11060"/>
        <dbReference type="Rhea" id="RHEA-COMP:11605"/>
        <dbReference type="ChEBI" id="CHEBI:15378"/>
        <dbReference type="ChEBI" id="CHEBI:30013"/>
        <dbReference type="ChEBI" id="CHEBI:30616"/>
        <dbReference type="ChEBI" id="CHEBI:61977"/>
        <dbReference type="ChEBI" id="CHEBI:456216"/>
        <dbReference type="EC" id="2.7.11.1"/>
    </reaction>
</comment>
<dbReference type="GO" id="GO:0005524">
    <property type="term" value="F:ATP binding"/>
    <property type="evidence" value="ECO:0007669"/>
    <property type="project" value="UniProtKB-KW"/>
</dbReference>
<dbReference type="AlphaFoldDB" id="A0A9D2S072"/>
<dbReference type="Pfam" id="PF13581">
    <property type="entry name" value="HATPase_c_2"/>
    <property type="match status" value="1"/>
</dbReference>
<keyword evidence="1 7" id="KW-0723">Serine/threonine-protein kinase</keyword>
<keyword evidence="2 7" id="KW-0808">Transferase</keyword>
<dbReference type="HAMAP" id="MF_00637">
    <property type="entry name" value="Anti_sigma_F"/>
    <property type="match status" value="1"/>
</dbReference>
<evidence type="ECO:0000256" key="7">
    <source>
        <dbReference type="HAMAP-Rule" id="MF_00637"/>
    </source>
</evidence>
<comment type="catalytic activity">
    <reaction evidence="7">
        <text>L-seryl-[protein] + ATP = O-phospho-L-seryl-[protein] + ADP + H(+)</text>
        <dbReference type="Rhea" id="RHEA:17989"/>
        <dbReference type="Rhea" id="RHEA-COMP:9863"/>
        <dbReference type="Rhea" id="RHEA-COMP:11604"/>
        <dbReference type="ChEBI" id="CHEBI:15378"/>
        <dbReference type="ChEBI" id="CHEBI:29999"/>
        <dbReference type="ChEBI" id="CHEBI:30616"/>
        <dbReference type="ChEBI" id="CHEBI:83421"/>
        <dbReference type="ChEBI" id="CHEBI:456216"/>
        <dbReference type="EC" id="2.7.11.1"/>
    </reaction>
</comment>
<comment type="similarity">
    <text evidence="7">Belongs to the anti-sigma-factor family.</text>
</comment>
<dbReference type="GO" id="GO:0030435">
    <property type="term" value="P:sporulation resulting in formation of a cellular spore"/>
    <property type="evidence" value="ECO:0007669"/>
    <property type="project" value="UniProtKB-KW"/>
</dbReference>
<dbReference type="GO" id="GO:0004674">
    <property type="term" value="F:protein serine/threonine kinase activity"/>
    <property type="evidence" value="ECO:0007669"/>
    <property type="project" value="UniProtKB-KW"/>
</dbReference>
<dbReference type="EC" id="2.7.11.1" evidence="7"/>
<keyword evidence="6 7" id="KW-0749">Sporulation</keyword>
<dbReference type="PANTHER" id="PTHR35526:SF3">
    <property type="entry name" value="ANTI-SIGMA-F FACTOR RSBW"/>
    <property type="match status" value="1"/>
</dbReference>
<evidence type="ECO:0000256" key="2">
    <source>
        <dbReference type="ARBA" id="ARBA00022679"/>
    </source>
</evidence>
<name>A0A9D2S072_9FIRM</name>
<keyword evidence="3 7" id="KW-0547">Nucleotide-binding</keyword>
<dbReference type="GO" id="GO:0042174">
    <property type="term" value="P:negative regulation of sporulation resulting in formation of a cellular spore"/>
    <property type="evidence" value="ECO:0007669"/>
    <property type="project" value="InterPro"/>
</dbReference>
<evidence type="ECO:0000256" key="4">
    <source>
        <dbReference type="ARBA" id="ARBA00022777"/>
    </source>
</evidence>
<evidence type="ECO:0000256" key="6">
    <source>
        <dbReference type="ARBA" id="ARBA00022969"/>
    </source>
</evidence>